<dbReference type="InterPro" id="IPR003339">
    <property type="entry name" value="ABC/ECF_trnsptr_transmembrane"/>
</dbReference>
<evidence type="ECO:0000313" key="6">
    <source>
        <dbReference type="EMBL" id="GAA2235885.1"/>
    </source>
</evidence>
<protein>
    <submittedName>
        <fullName evidence="6">HMP/thiamine ABC transporter permease ThiX</fullName>
    </submittedName>
</protein>
<evidence type="ECO:0000256" key="2">
    <source>
        <dbReference type="ARBA" id="ARBA00022692"/>
    </source>
</evidence>
<name>A0ABN3DLQ5_9MICO</name>
<dbReference type="PANTHER" id="PTHR33514:SF13">
    <property type="entry name" value="PROTEIN ABCI12, CHLOROPLASTIC"/>
    <property type="match status" value="1"/>
</dbReference>
<organism evidence="6 7">
    <name type="scientific">Herbiconiux moechotypicola</name>
    <dbReference type="NCBI Taxonomy" id="637393"/>
    <lineage>
        <taxon>Bacteria</taxon>
        <taxon>Bacillati</taxon>
        <taxon>Actinomycetota</taxon>
        <taxon>Actinomycetes</taxon>
        <taxon>Micrococcales</taxon>
        <taxon>Microbacteriaceae</taxon>
        <taxon>Herbiconiux</taxon>
    </lineage>
</organism>
<evidence type="ECO:0000256" key="1">
    <source>
        <dbReference type="ARBA" id="ARBA00004141"/>
    </source>
</evidence>
<evidence type="ECO:0000256" key="4">
    <source>
        <dbReference type="ARBA" id="ARBA00023136"/>
    </source>
</evidence>
<comment type="subcellular location">
    <subcellularLocation>
        <location evidence="1">Membrane</location>
        <topology evidence="1">Multi-pass membrane protein</topology>
    </subcellularLocation>
</comment>
<dbReference type="CDD" id="cd16914">
    <property type="entry name" value="EcfT"/>
    <property type="match status" value="1"/>
</dbReference>
<comment type="caution">
    <text evidence="6">The sequence shown here is derived from an EMBL/GenBank/DDBJ whole genome shotgun (WGS) entry which is preliminary data.</text>
</comment>
<feature type="transmembrane region" description="Helical" evidence="5">
    <location>
        <begin position="253"/>
        <end position="273"/>
    </location>
</feature>
<keyword evidence="2 5" id="KW-0812">Transmembrane</keyword>
<gene>
    <name evidence="6" type="primary">thiX</name>
    <name evidence="6" type="ORF">GCM10009851_21110</name>
</gene>
<proteinExistence type="predicted"/>
<dbReference type="EMBL" id="BAAAQY010000005">
    <property type="protein sequence ID" value="GAA2235885.1"/>
    <property type="molecule type" value="Genomic_DNA"/>
</dbReference>
<keyword evidence="7" id="KW-1185">Reference proteome</keyword>
<dbReference type="Pfam" id="PF02361">
    <property type="entry name" value="CbiQ"/>
    <property type="match status" value="1"/>
</dbReference>
<feature type="transmembrane region" description="Helical" evidence="5">
    <location>
        <begin position="75"/>
        <end position="98"/>
    </location>
</feature>
<dbReference type="RefSeq" id="WP_259479584.1">
    <property type="nucleotide sequence ID" value="NZ_BAAAQY010000005.1"/>
</dbReference>
<accession>A0ABN3DLQ5</accession>
<keyword evidence="3 5" id="KW-1133">Transmembrane helix</keyword>
<evidence type="ECO:0000313" key="7">
    <source>
        <dbReference type="Proteomes" id="UP001500929"/>
    </source>
</evidence>
<dbReference type="PANTHER" id="PTHR33514">
    <property type="entry name" value="PROTEIN ABCI12, CHLOROPLASTIC"/>
    <property type="match status" value="1"/>
</dbReference>
<evidence type="ECO:0000256" key="5">
    <source>
        <dbReference type="SAM" id="Phobius"/>
    </source>
</evidence>
<feature type="transmembrane region" description="Helical" evidence="5">
    <location>
        <begin position="118"/>
        <end position="143"/>
    </location>
</feature>
<keyword evidence="4 5" id="KW-0472">Membrane</keyword>
<reference evidence="6 7" key="1">
    <citation type="journal article" date="2019" name="Int. J. Syst. Evol. Microbiol.">
        <title>The Global Catalogue of Microorganisms (GCM) 10K type strain sequencing project: providing services to taxonomists for standard genome sequencing and annotation.</title>
        <authorList>
            <consortium name="The Broad Institute Genomics Platform"/>
            <consortium name="The Broad Institute Genome Sequencing Center for Infectious Disease"/>
            <person name="Wu L."/>
            <person name="Ma J."/>
        </authorList>
    </citation>
    <scope>NUCLEOTIDE SEQUENCE [LARGE SCALE GENOMIC DNA]</scope>
    <source>
        <strain evidence="6 7">JCM 16117</strain>
    </source>
</reference>
<evidence type="ECO:0000256" key="3">
    <source>
        <dbReference type="ARBA" id="ARBA00022989"/>
    </source>
</evidence>
<dbReference type="Proteomes" id="UP001500929">
    <property type="component" value="Unassembled WGS sequence"/>
</dbReference>
<sequence>MSLAARAARVDPYADRVDHGALRFLHRLNPLAKIAAPLPAMIALVFTRDLAVPLAFIALAYLLLLVGAKLSGRAALGLFVVLPALSAVLAFSIGLWTAPSRTEGTPVLFAIGSFDYTLGALTAGAATALRLGGILVLSLLAGLTSTGPDLVRAMVQQLRVPYRLGYTALAAYRFVPRFGHELDVIRQAHRVRGVSTGRGPVAAVRRWLGYVVPLLAGALRHAERVALAMDSRAFGAHPTRTERHLVPFRARDWVFMLAFWAATAAILVAGAVLPR</sequence>
<feature type="transmembrane region" description="Helical" evidence="5">
    <location>
        <begin position="50"/>
        <end position="68"/>
    </location>
</feature>